<keyword evidence="2" id="KW-1185">Reference proteome</keyword>
<gene>
    <name evidence="1" type="primary">NOP7</name>
    <name evidence="1" type="ORF">EV182_001123</name>
</gene>
<protein>
    <submittedName>
        <fullName evidence="1">mRNA-binding ribosome synthesis protein nop7</fullName>
    </submittedName>
</protein>
<organism evidence="1 2">
    <name type="scientific">Spiromyces aspiralis</name>
    <dbReference type="NCBI Taxonomy" id="68401"/>
    <lineage>
        <taxon>Eukaryota</taxon>
        <taxon>Fungi</taxon>
        <taxon>Fungi incertae sedis</taxon>
        <taxon>Zoopagomycota</taxon>
        <taxon>Kickxellomycotina</taxon>
        <taxon>Kickxellomycetes</taxon>
        <taxon>Kickxellales</taxon>
        <taxon>Kickxellaceae</taxon>
        <taxon>Spiromyces</taxon>
    </lineage>
</organism>
<evidence type="ECO:0000313" key="2">
    <source>
        <dbReference type="Proteomes" id="UP001145114"/>
    </source>
</evidence>
<dbReference type="Proteomes" id="UP001145114">
    <property type="component" value="Unassembled WGS sequence"/>
</dbReference>
<reference evidence="1" key="1">
    <citation type="submission" date="2022-06" db="EMBL/GenBank/DDBJ databases">
        <title>Phylogenomic reconstructions and comparative analyses of Kickxellomycotina fungi.</title>
        <authorList>
            <person name="Reynolds N.K."/>
            <person name="Stajich J.E."/>
            <person name="Barry K."/>
            <person name="Grigoriev I.V."/>
            <person name="Crous P."/>
            <person name="Smith M.E."/>
        </authorList>
    </citation>
    <scope>NUCLEOTIDE SEQUENCE</scope>
    <source>
        <strain evidence="1">RSA 2271</strain>
    </source>
</reference>
<proteinExistence type="predicted"/>
<name>A0ACC1HHJ9_9FUNG</name>
<dbReference type="EMBL" id="JAMZIH010005274">
    <property type="protein sequence ID" value="KAJ1675510.1"/>
    <property type="molecule type" value="Genomic_DNA"/>
</dbReference>
<sequence>MAKIKKKGTAGAAVKYITRTRAIKKLQISLADFRRLCILKGIYPVEPKNRKKANKGSTAPTTFYYAKDIRFLSHEPLIEKFRENKIFLRKIQRAIGRREWAEAKALEASRPVYTLDHLVRERYPSFGDALRDIDDAVSMMCLFSQMPSTKQVNSDVIDECRRLYAEFQHYVIRTHSLRKVFLSIKGIYYQAQVHGQPITWITPYQFSQNIPLDVDFRVMRTFLEFYCTLMGFVNYKLFSELNIVYPPKLDKSLDDNGAGLSALRIELPNAGDLVDGQEANEDRSESGSKDAELSRLHKQRLTSLRGKLKDIADREPHEEGDPTESDGTAAAGISNGSSLQLRDSGSGNGIDNGESRTTIFSGQVVYLSREVPRDSLIFVLSGLGAKVGWDESVSAGSPFAENNESITVQISDRPVQGHQYLSRFYVQPQWVYDSVNAGHMLATEPYAIGATLPPHLSPFVEYKEGDYVPEGANVSASAAIAAEGFQGEVTDMKPEDQEIDSDEESDDGGIEGEIDADQDEEDEDEDDNADQDSELDLEEQYQRELEAEAAGIPFSKYQQQRQQAKTSTANKRRKSTAADTSSTAKNRNVMAGDEGDLTEMAVSMLSKKKRKLYESLQRNAKQKFTEIENLKKKKAELNRAKPNKAPPAHKLKSKKK</sequence>
<comment type="caution">
    <text evidence="1">The sequence shown here is derived from an EMBL/GenBank/DDBJ whole genome shotgun (WGS) entry which is preliminary data.</text>
</comment>
<accession>A0ACC1HHJ9</accession>
<evidence type="ECO:0000313" key="1">
    <source>
        <dbReference type="EMBL" id="KAJ1675510.1"/>
    </source>
</evidence>